<accession>A0ABV0TPP9</accession>
<feature type="compositionally biased region" description="Polar residues" evidence="1">
    <location>
        <begin position="23"/>
        <end position="33"/>
    </location>
</feature>
<organism evidence="2 3">
    <name type="scientific">Ilyodon furcidens</name>
    <name type="common">goldbreast splitfin</name>
    <dbReference type="NCBI Taxonomy" id="33524"/>
    <lineage>
        <taxon>Eukaryota</taxon>
        <taxon>Metazoa</taxon>
        <taxon>Chordata</taxon>
        <taxon>Craniata</taxon>
        <taxon>Vertebrata</taxon>
        <taxon>Euteleostomi</taxon>
        <taxon>Actinopterygii</taxon>
        <taxon>Neopterygii</taxon>
        <taxon>Teleostei</taxon>
        <taxon>Neoteleostei</taxon>
        <taxon>Acanthomorphata</taxon>
        <taxon>Ovalentaria</taxon>
        <taxon>Atherinomorphae</taxon>
        <taxon>Cyprinodontiformes</taxon>
        <taxon>Goodeidae</taxon>
        <taxon>Ilyodon</taxon>
    </lineage>
</organism>
<protein>
    <submittedName>
        <fullName evidence="2">Uncharacterized protein</fullName>
    </submittedName>
</protein>
<evidence type="ECO:0000256" key="1">
    <source>
        <dbReference type="SAM" id="MobiDB-lite"/>
    </source>
</evidence>
<gene>
    <name evidence="2" type="ORF">ILYODFUR_032330</name>
</gene>
<dbReference type="Proteomes" id="UP001482620">
    <property type="component" value="Unassembled WGS sequence"/>
</dbReference>
<evidence type="ECO:0000313" key="2">
    <source>
        <dbReference type="EMBL" id="MEQ2234494.1"/>
    </source>
</evidence>
<feature type="compositionally biased region" description="Low complexity" evidence="1">
    <location>
        <begin position="1"/>
        <end position="22"/>
    </location>
</feature>
<name>A0ABV0TPP9_9TELE</name>
<sequence length="102" mass="11419">MCLSPFSSSPLSSPSPPSDSTSTRLRCSFSSGSLPRVETKQRYHRPTRTQTAARLARMLPSGALCKFPYHTKELLIYKPYTLYNNNIMKSISKVDSFSIGIK</sequence>
<feature type="region of interest" description="Disordered" evidence="1">
    <location>
        <begin position="1"/>
        <end position="49"/>
    </location>
</feature>
<dbReference type="EMBL" id="JAHRIQ010039975">
    <property type="protein sequence ID" value="MEQ2234494.1"/>
    <property type="molecule type" value="Genomic_DNA"/>
</dbReference>
<proteinExistence type="predicted"/>
<keyword evidence="3" id="KW-1185">Reference proteome</keyword>
<reference evidence="2 3" key="1">
    <citation type="submission" date="2021-06" db="EMBL/GenBank/DDBJ databases">
        <authorList>
            <person name="Palmer J.M."/>
        </authorList>
    </citation>
    <scope>NUCLEOTIDE SEQUENCE [LARGE SCALE GENOMIC DNA]</scope>
    <source>
        <strain evidence="3">if_2019</strain>
        <tissue evidence="2">Muscle</tissue>
    </source>
</reference>
<comment type="caution">
    <text evidence="2">The sequence shown here is derived from an EMBL/GenBank/DDBJ whole genome shotgun (WGS) entry which is preliminary data.</text>
</comment>
<evidence type="ECO:0000313" key="3">
    <source>
        <dbReference type="Proteomes" id="UP001482620"/>
    </source>
</evidence>